<dbReference type="AlphaFoldDB" id="A0A7V4XUN5"/>
<proteinExistence type="predicted"/>
<dbReference type="Gene3D" id="3.60.15.10">
    <property type="entry name" value="Ribonuclease Z/Hydroxyacylglutathione hydrolase-like"/>
    <property type="match status" value="1"/>
</dbReference>
<sequence length="328" mass="36042">MVRMTVLASGSKGNSTLVASSRTRLLVDAGLSCREIFKRMRAMGESVEDLDAILITHEHQDHVQGLAVTARKLGIPVYFTEATHRAWMRWMTPRKRLTYAEWLEQQKALTAIGKEPASDGEEAQDAAQEEREELTLDLAAAAQSGTKPEASDPGKAEKDPCELPGVEYFRAGADFCIGDIAVRPFTIPHDAVDPVGFVFEVEGVRLGFATDLGYIPPNVHAHLKKCDVLLLEANHDVDMLRDGPYPWSVKQRVMSRVGHLSNAAAAEFLENSYDGQAAYVVLAHLSESNNMPELARVAAEQALRNHMSLLANKLLLAEQHAPLDPIVL</sequence>
<evidence type="ECO:0000313" key="3">
    <source>
        <dbReference type="EMBL" id="HGY95367.1"/>
    </source>
</evidence>
<dbReference type="InterPro" id="IPR001279">
    <property type="entry name" value="Metallo-B-lactamas"/>
</dbReference>
<dbReference type="GO" id="GO:0016787">
    <property type="term" value="F:hydrolase activity"/>
    <property type="evidence" value="ECO:0007669"/>
    <property type="project" value="UniProtKB-KW"/>
</dbReference>
<dbReference type="PANTHER" id="PTHR47619">
    <property type="entry name" value="METALLO-HYDROLASE YYCJ-RELATED"/>
    <property type="match status" value="1"/>
</dbReference>
<keyword evidence="3" id="KW-0378">Hydrolase</keyword>
<comment type="caution">
    <text evidence="3">The sequence shown here is derived from an EMBL/GenBank/DDBJ whole genome shotgun (WGS) entry which is preliminary data.</text>
</comment>
<organism evidence="3">
    <name type="scientific">Acidobacterium capsulatum</name>
    <dbReference type="NCBI Taxonomy" id="33075"/>
    <lineage>
        <taxon>Bacteria</taxon>
        <taxon>Pseudomonadati</taxon>
        <taxon>Acidobacteriota</taxon>
        <taxon>Terriglobia</taxon>
        <taxon>Terriglobales</taxon>
        <taxon>Acidobacteriaceae</taxon>
        <taxon>Acidobacterium</taxon>
    </lineage>
</organism>
<reference evidence="3" key="1">
    <citation type="journal article" date="2020" name="mSystems">
        <title>Genome- and Community-Level Interaction Insights into Carbon Utilization and Element Cycling Functions of Hydrothermarchaeota in Hydrothermal Sediment.</title>
        <authorList>
            <person name="Zhou Z."/>
            <person name="Liu Y."/>
            <person name="Xu W."/>
            <person name="Pan J."/>
            <person name="Luo Z.H."/>
            <person name="Li M."/>
        </authorList>
    </citation>
    <scope>NUCLEOTIDE SEQUENCE [LARGE SCALE GENOMIC DNA]</scope>
    <source>
        <strain evidence="3">SpSt-855</strain>
    </source>
</reference>
<feature type="region of interest" description="Disordered" evidence="1">
    <location>
        <begin position="112"/>
        <end position="133"/>
    </location>
</feature>
<dbReference type="Pfam" id="PF00753">
    <property type="entry name" value="Lactamase_B"/>
    <property type="match status" value="1"/>
</dbReference>
<name>A0A7V4XUN5_9BACT</name>
<dbReference type="PANTHER" id="PTHR47619:SF1">
    <property type="entry name" value="EXODEOXYRIBONUCLEASE WALJ"/>
    <property type="match status" value="1"/>
</dbReference>
<dbReference type="InterPro" id="IPR036866">
    <property type="entry name" value="RibonucZ/Hydroxyglut_hydro"/>
</dbReference>
<evidence type="ECO:0000259" key="2">
    <source>
        <dbReference type="SMART" id="SM00849"/>
    </source>
</evidence>
<evidence type="ECO:0000256" key="1">
    <source>
        <dbReference type="SAM" id="MobiDB-lite"/>
    </source>
</evidence>
<dbReference type="InterPro" id="IPR052533">
    <property type="entry name" value="WalJ/YycJ-like"/>
</dbReference>
<protein>
    <submittedName>
        <fullName evidence="3">MBL fold metallo-hydrolase</fullName>
    </submittedName>
</protein>
<dbReference type="SMART" id="SM00849">
    <property type="entry name" value="Lactamase_B"/>
    <property type="match status" value="1"/>
</dbReference>
<accession>A0A7V4XUN5</accession>
<feature type="domain" description="Metallo-beta-lactamase" evidence="2">
    <location>
        <begin position="12"/>
        <end position="235"/>
    </location>
</feature>
<dbReference type="EMBL" id="DTKL01000073">
    <property type="protein sequence ID" value="HGY95367.1"/>
    <property type="molecule type" value="Genomic_DNA"/>
</dbReference>
<gene>
    <name evidence="3" type="ORF">ENW50_11895</name>
</gene>
<dbReference type="SUPFAM" id="SSF56281">
    <property type="entry name" value="Metallo-hydrolase/oxidoreductase"/>
    <property type="match status" value="1"/>
</dbReference>